<dbReference type="AlphaFoldDB" id="A0A6B8RFI9"/>
<organism evidence="2 3">
    <name type="scientific">Paenibacillus psychroresistens</name>
    <dbReference type="NCBI Taxonomy" id="1778678"/>
    <lineage>
        <taxon>Bacteria</taxon>
        <taxon>Bacillati</taxon>
        <taxon>Bacillota</taxon>
        <taxon>Bacilli</taxon>
        <taxon>Bacillales</taxon>
        <taxon>Paenibacillaceae</taxon>
        <taxon>Paenibacillus</taxon>
    </lineage>
</organism>
<dbReference type="KEGG" id="ppsc:EHS13_07310"/>
<dbReference type="RefSeq" id="WP_155699713.1">
    <property type="nucleotide sequence ID" value="NZ_CP034235.1"/>
</dbReference>
<evidence type="ECO:0000256" key="1">
    <source>
        <dbReference type="SAM" id="Phobius"/>
    </source>
</evidence>
<reference evidence="3" key="1">
    <citation type="submission" date="2018-11" db="EMBL/GenBank/DDBJ databases">
        <title>Complete genome sequence of Paenibacillus sp. ML311-T8.</title>
        <authorList>
            <person name="Nam Y.-D."/>
            <person name="Kang J."/>
            <person name="Chung W.-H."/>
            <person name="Park Y.S."/>
        </authorList>
    </citation>
    <scope>NUCLEOTIDE SEQUENCE [LARGE SCALE GENOMIC DNA]</scope>
    <source>
        <strain evidence="3">ML311-T8</strain>
    </source>
</reference>
<keyword evidence="1" id="KW-0812">Transmembrane</keyword>
<dbReference type="EMBL" id="CP034235">
    <property type="protein sequence ID" value="QGQ94707.1"/>
    <property type="molecule type" value="Genomic_DNA"/>
</dbReference>
<keyword evidence="3" id="KW-1185">Reference proteome</keyword>
<keyword evidence="1" id="KW-1133">Transmembrane helix</keyword>
<feature type="transmembrane region" description="Helical" evidence="1">
    <location>
        <begin position="50"/>
        <end position="72"/>
    </location>
</feature>
<feature type="transmembrane region" description="Helical" evidence="1">
    <location>
        <begin position="6"/>
        <end position="25"/>
    </location>
</feature>
<sequence>MLIILGYIAAIVVLISAVMLTRSYMHKNRKIFVNGAPPNLQKGSFFSKQYGLYILILTPIIFGIAWFIGWLYSR</sequence>
<dbReference type="Proteomes" id="UP000426246">
    <property type="component" value="Chromosome"/>
</dbReference>
<protein>
    <submittedName>
        <fullName evidence="2">Uncharacterized protein</fullName>
    </submittedName>
</protein>
<name>A0A6B8RFI9_9BACL</name>
<evidence type="ECO:0000313" key="2">
    <source>
        <dbReference type="EMBL" id="QGQ94707.1"/>
    </source>
</evidence>
<keyword evidence="1" id="KW-0472">Membrane</keyword>
<proteinExistence type="predicted"/>
<evidence type="ECO:0000313" key="3">
    <source>
        <dbReference type="Proteomes" id="UP000426246"/>
    </source>
</evidence>
<gene>
    <name evidence="2" type="ORF">EHS13_07310</name>
</gene>
<accession>A0A6B8RFI9</accession>